<feature type="binding site" evidence="11">
    <location>
        <begin position="138"/>
        <end position="145"/>
    </location>
    <ligand>
        <name>UMP</name>
        <dbReference type="ChEBI" id="CHEBI:57865"/>
    </ligand>
</feature>
<feature type="binding site" evidence="11">
    <location>
        <position position="171"/>
    </location>
    <ligand>
        <name>ATP</name>
        <dbReference type="ChEBI" id="CHEBI:30616"/>
    </ligand>
</feature>
<evidence type="ECO:0000313" key="13">
    <source>
        <dbReference type="EMBL" id="CAG4882221.1"/>
    </source>
</evidence>
<dbReference type="HAMAP" id="MF_01220_B">
    <property type="entry name" value="PyrH_B"/>
    <property type="match status" value="1"/>
</dbReference>
<feature type="binding site" evidence="11">
    <location>
        <position position="165"/>
    </location>
    <ligand>
        <name>ATP</name>
        <dbReference type="ChEBI" id="CHEBI:30616"/>
    </ligand>
</feature>
<dbReference type="PIRSF" id="PIRSF005650">
    <property type="entry name" value="Uridylate_kin"/>
    <property type="match status" value="1"/>
</dbReference>
<dbReference type="AlphaFoldDB" id="A0A916J2T0"/>
<evidence type="ECO:0000256" key="5">
    <source>
        <dbReference type="ARBA" id="ARBA00022679"/>
    </source>
</evidence>
<dbReference type="Pfam" id="PF00696">
    <property type="entry name" value="AA_kinase"/>
    <property type="match status" value="1"/>
</dbReference>
<feature type="binding site" evidence="11">
    <location>
        <position position="62"/>
    </location>
    <ligand>
        <name>ATP</name>
        <dbReference type="ChEBI" id="CHEBI:30616"/>
    </ligand>
</feature>
<dbReference type="FunFam" id="3.40.1160.10:FF:000001">
    <property type="entry name" value="Uridylate kinase"/>
    <property type="match status" value="1"/>
</dbReference>
<dbReference type="EMBL" id="CAJQUM010000001">
    <property type="protein sequence ID" value="CAG4882221.1"/>
    <property type="molecule type" value="Genomic_DNA"/>
</dbReference>
<evidence type="ECO:0000256" key="6">
    <source>
        <dbReference type="ARBA" id="ARBA00022741"/>
    </source>
</evidence>
<dbReference type="GO" id="GO:0006225">
    <property type="term" value="P:UDP biosynthetic process"/>
    <property type="evidence" value="ECO:0007669"/>
    <property type="project" value="TreeGrafter"/>
</dbReference>
<evidence type="ECO:0000313" key="14">
    <source>
        <dbReference type="Proteomes" id="UP000742786"/>
    </source>
</evidence>
<feature type="binding site" evidence="11">
    <location>
        <position position="57"/>
    </location>
    <ligand>
        <name>UMP</name>
        <dbReference type="ChEBI" id="CHEBI:57865"/>
    </ligand>
</feature>
<reference evidence="13" key="1">
    <citation type="submission" date="2021-04" db="EMBL/GenBank/DDBJ databases">
        <authorList>
            <person name="Hornung B."/>
        </authorList>
    </citation>
    <scope>NUCLEOTIDE SEQUENCE</scope>
    <source>
        <strain evidence="13">G5G6</strain>
    </source>
</reference>
<accession>A0A916J2T0</accession>
<dbReference type="CDD" id="cd04254">
    <property type="entry name" value="AAK_UMPK-PyrH-Ec"/>
    <property type="match status" value="1"/>
</dbReference>
<dbReference type="InterPro" id="IPR011817">
    <property type="entry name" value="Uridylate_kinase"/>
</dbReference>
<comment type="caution">
    <text evidence="13">The sequence shown here is derived from an EMBL/GenBank/DDBJ whole genome shotgun (WGS) entry which is preliminary data.</text>
</comment>
<dbReference type="RefSeq" id="WP_220634318.1">
    <property type="nucleotide sequence ID" value="NZ_CAJQUM010000001.1"/>
</dbReference>
<evidence type="ECO:0000259" key="12">
    <source>
        <dbReference type="Pfam" id="PF00696"/>
    </source>
</evidence>
<evidence type="ECO:0000256" key="8">
    <source>
        <dbReference type="ARBA" id="ARBA00022840"/>
    </source>
</evidence>
<evidence type="ECO:0000256" key="3">
    <source>
        <dbReference type="ARBA" id="ARBA00007614"/>
    </source>
</evidence>
<dbReference type="Proteomes" id="UP000742786">
    <property type="component" value="Unassembled WGS sequence"/>
</dbReference>
<evidence type="ECO:0000256" key="9">
    <source>
        <dbReference type="ARBA" id="ARBA00022975"/>
    </source>
</evidence>
<dbReference type="NCBIfam" id="TIGR02075">
    <property type="entry name" value="pyrH_bact"/>
    <property type="match status" value="1"/>
</dbReference>
<evidence type="ECO:0000256" key="1">
    <source>
        <dbReference type="ARBA" id="ARBA00004496"/>
    </source>
</evidence>
<dbReference type="PANTHER" id="PTHR42833:SF4">
    <property type="entry name" value="URIDYLATE KINASE PUMPKIN, CHLOROPLASTIC"/>
    <property type="match status" value="1"/>
</dbReference>
<keyword evidence="7 11" id="KW-0418">Kinase</keyword>
<feature type="binding site" evidence="11">
    <location>
        <position position="174"/>
    </location>
    <ligand>
        <name>ATP</name>
        <dbReference type="ChEBI" id="CHEBI:30616"/>
    </ligand>
</feature>
<keyword evidence="8 11" id="KW-0067">ATP-binding</keyword>
<evidence type="ECO:0000256" key="10">
    <source>
        <dbReference type="ARBA" id="ARBA00047767"/>
    </source>
</evidence>
<feature type="binding site" evidence="11">
    <location>
        <position position="77"/>
    </location>
    <ligand>
        <name>UMP</name>
        <dbReference type="ChEBI" id="CHEBI:57865"/>
    </ligand>
</feature>
<dbReference type="Gene3D" id="3.40.1160.10">
    <property type="entry name" value="Acetylglutamate kinase-like"/>
    <property type="match status" value="1"/>
</dbReference>
<dbReference type="PANTHER" id="PTHR42833">
    <property type="entry name" value="URIDYLATE KINASE"/>
    <property type="match status" value="1"/>
</dbReference>
<dbReference type="InterPro" id="IPR036393">
    <property type="entry name" value="AceGlu_kinase-like_sf"/>
</dbReference>
<evidence type="ECO:0000256" key="4">
    <source>
        <dbReference type="ARBA" id="ARBA00022490"/>
    </source>
</evidence>
<keyword evidence="4 11" id="KW-0963">Cytoplasm</keyword>
<keyword evidence="5 11" id="KW-0808">Transferase</keyword>
<dbReference type="GO" id="GO:0005829">
    <property type="term" value="C:cytosol"/>
    <property type="evidence" value="ECO:0007669"/>
    <property type="project" value="TreeGrafter"/>
</dbReference>
<comment type="subcellular location">
    <subcellularLocation>
        <location evidence="1 11">Cytoplasm</location>
    </subcellularLocation>
</comment>
<dbReference type="SUPFAM" id="SSF53633">
    <property type="entry name" value="Carbamate kinase-like"/>
    <property type="match status" value="1"/>
</dbReference>
<sequence length="241" mass="25623">MPEAGKPVYKRILLKLSGEALMGDDAYGINGAMLAGIVAEIRSVAELGVEIGVVIGGGNIFRGMAGASTGMDRATADYMGMLATVMNGMALSDALRQAGINSRVQSALSIEQVVEPYIRGKAIRYLEEGRIVVFAGGTGNPFFTTDTAAALRGSEIGAEIVLKATKVDGIYTADPKLDPQATRYTRISFDEAISRNLRIMDATAFALCRDQRLPINVFSIFKPGALKRVVAGEDEGTFVHV</sequence>
<feature type="binding site" evidence="11">
    <location>
        <position position="58"/>
    </location>
    <ligand>
        <name>ATP</name>
        <dbReference type="ChEBI" id="CHEBI:30616"/>
    </ligand>
</feature>
<dbReference type="InterPro" id="IPR015963">
    <property type="entry name" value="Uridylate_kinase_bac"/>
</dbReference>
<feature type="binding site" evidence="11">
    <location>
        <begin position="15"/>
        <end position="18"/>
    </location>
    <ligand>
        <name>ATP</name>
        <dbReference type="ChEBI" id="CHEBI:30616"/>
    </ligand>
</feature>
<name>A0A916J2T0_9PROT</name>
<comment type="activity regulation">
    <text evidence="11">Inhibited by UTP.</text>
</comment>
<organism evidence="13 14">
    <name type="scientific">Georgfuchsia toluolica</name>
    <dbReference type="NCBI Taxonomy" id="424218"/>
    <lineage>
        <taxon>Bacteria</taxon>
        <taxon>Pseudomonadati</taxon>
        <taxon>Pseudomonadota</taxon>
        <taxon>Betaproteobacteria</taxon>
        <taxon>Nitrosomonadales</taxon>
        <taxon>Sterolibacteriaceae</taxon>
        <taxon>Georgfuchsia</taxon>
    </lineage>
</organism>
<evidence type="ECO:0000256" key="11">
    <source>
        <dbReference type="HAMAP-Rule" id="MF_01220"/>
    </source>
</evidence>
<dbReference type="GO" id="GO:0005524">
    <property type="term" value="F:ATP binding"/>
    <property type="evidence" value="ECO:0007669"/>
    <property type="project" value="UniProtKB-KW"/>
</dbReference>
<dbReference type="GO" id="GO:0044210">
    <property type="term" value="P:'de novo' CTP biosynthetic process"/>
    <property type="evidence" value="ECO:0007669"/>
    <property type="project" value="UniProtKB-UniRule"/>
</dbReference>
<keyword evidence="14" id="KW-1185">Reference proteome</keyword>
<gene>
    <name evidence="11 13" type="primary">pyrH</name>
    <name evidence="13" type="ORF">GTOL_10103</name>
</gene>
<proteinExistence type="inferred from homology"/>
<dbReference type="GO" id="GO:0033862">
    <property type="term" value="F:UMP kinase activity"/>
    <property type="evidence" value="ECO:0007669"/>
    <property type="project" value="UniProtKB-EC"/>
</dbReference>
<evidence type="ECO:0000256" key="7">
    <source>
        <dbReference type="ARBA" id="ARBA00022777"/>
    </source>
</evidence>
<comment type="catalytic activity">
    <reaction evidence="10 11">
        <text>UMP + ATP = UDP + ADP</text>
        <dbReference type="Rhea" id="RHEA:24400"/>
        <dbReference type="ChEBI" id="CHEBI:30616"/>
        <dbReference type="ChEBI" id="CHEBI:57865"/>
        <dbReference type="ChEBI" id="CHEBI:58223"/>
        <dbReference type="ChEBI" id="CHEBI:456216"/>
        <dbReference type="EC" id="2.7.4.22"/>
    </reaction>
</comment>
<keyword evidence="6 11" id="KW-0547">Nucleotide-binding</keyword>
<comment type="function">
    <text evidence="11">Catalyzes the reversible phosphorylation of UMP to UDP.</text>
</comment>
<keyword evidence="9 11" id="KW-0665">Pyrimidine biosynthesis</keyword>
<comment type="caution">
    <text evidence="11">Lacks conserved residue(s) required for the propagation of feature annotation.</text>
</comment>
<comment type="similarity">
    <text evidence="3 11">Belongs to the UMP kinase family.</text>
</comment>
<evidence type="ECO:0000256" key="2">
    <source>
        <dbReference type="ARBA" id="ARBA00004791"/>
    </source>
</evidence>
<protein>
    <recommendedName>
        <fullName evidence="11">Uridylate kinase</fullName>
        <shortName evidence="11">UK</shortName>
        <ecNumber evidence="11">2.7.4.22</ecNumber>
    </recommendedName>
    <alternativeName>
        <fullName evidence="11">Uridine monophosphate kinase</fullName>
        <shortName evidence="11">UMP kinase</shortName>
        <shortName evidence="11">UMPK</shortName>
    </alternativeName>
</protein>
<comment type="subunit">
    <text evidence="11">Homohexamer.</text>
</comment>
<comment type="pathway">
    <text evidence="2 11">Pyrimidine metabolism; CTP biosynthesis via de novo pathway; UDP from UMP (UMPK route): step 1/1.</text>
</comment>
<feature type="domain" description="Aspartate/glutamate/uridylate kinase" evidence="12">
    <location>
        <begin position="10"/>
        <end position="218"/>
    </location>
</feature>
<dbReference type="InterPro" id="IPR001048">
    <property type="entry name" value="Asp/Glu/Uridylate_kinase"/>
</dbReference>
<dbReference type="EC" id="2.7.4.22" evidence="11"/>